<sequence>MKMMREVTPLKRTRKVTVKPLVRNDNVTQPTMNLEEFWGMCYATYFVECEAEGESLPDFLKCFNNEALLVDKIDNKVPLNGLIGKQAKDKPQHPQDNHEEKKNDEEEAPRQPIDEIRVISRRYASGGTVVVANYETIRVLIDNGSSADILFVVVFHPMGNPTKKLQFVQSPLVGFSGEKVQTLGAIDLPDTMGTSLQQVVKLI</sequence>
<accession>A0ACB7ZMZ0</accession>
<evidence type="ECO:0000313" key="1">
    <source>
        <dbReference type="EMBL" id="KAH7866849.1"/>
    </source>
</evidence>
<organism evidence="1 2">
    <name type="scientific">Vaccinium darrowii</name>
    <dbReference type="NCBI Taxonomy" id="229202"/>
    <lineage>
        <taxon>Eukaryota</taxon>
        <taxon>Viridiplantae</taxon>
        <taxon>Streptophyta</taxon>
        <taxon>Embryophyta</taxon>
        <taxon>Tracheophyta</taxon>
        <taxon>Spermatophyta</taxon>
        <taxon>Magnoliopsida</taxon>
        <taxon>eudicotyledons</taxon>
        <taxon>Gunneridae</taxon>
        <taxon>Pentapetalae</taxon>
        <taxon>asterids</taxon>
        <taxon>Ericales</taxon>
        <taxon>Ericaceae</taxon>
        <taxon>Vaccinioideae</taxon>
        <taxon>Vaccinieae</taxon>
        <taxon>Vaccinium</taxon>
    </lineage>
</organism>
<dbReference type="EMBL" id="CM037159">
    <property type="protein sequence ID" value="KAH7866849.1"/>
    <property type="molecule type" value="Genomic_DNA"/>
</dbReference>
<proteinExistence type="predicted"/>
<dbReference type="Proteomes" id="UP000828048">
    <property type="component" value="Chromosome 9"/>
</dbReference>
<reference evidence="1 2" key="1">
    <citation type="journal article" date="2021" name="Hortic Res">
        <title>High-quality reference genome and annotation aids understanding of berry development for evergreen blueberry (Vaccinium darrowii).</title>
        <authorList>
            <person name="Yu J."/>
            <person name="Hulse-Kemp A.M."/>
            <person name="Babiker E."/>
            <person name="Staton M."/>
        </authorList>
    </citation>
    <scope>NUCLEOTIDE SEQUENCE [LARGE SCALE GENOMIC DNA]</scope>
    <source>
        <strain evidence="2">cv. NJ 8807/NJ 8810</strain>
        <tissue evidence="1">Young leaf</tissue>
    </source>
</reference>
<name>A0ACB7ZMZ0_9ERIC</name>
<protein>
    <submittedName>
        <fullName evidence="1">Uncharacterized protein</fullName>
    </submittedName>
</protein>
<evidence type="ECO:0000313" key="2">
    <source>
        <dbReference type="Proteomes" id="UP000828048"/>
    </source>
</evidence>
<comment type="caution">
    <text evidence="1">The sequence shown here is derived from an EMBL/GenBank/DDBJ whole genome shotgun (WGS) entry which is preliminary data.</text>
</comment>
<gene>
    <name evidence="1" type="ORF">Vadar_025777</name>
</gene>
<keyword evidence="2" id="KW-1185">Reference proteome</keyword>